<feature type="region of interest" description="Disordered" evidence="5">
    <location>
        <begin position="1060"/>
        <end position="1177"/>
    </location>
</feature>
<feature type="compositionally biased region" description="Pro residues" evidence="5">
    <location>
        <begin position="477"/>
        <end position="486"/>
    </location>
</feature>
<organism evidence="7 10">
    <name type="scientific">Myxococcus fulvus</name>
    <dbReference type="NCBI Taxonomy" id="33"/>
    <lineage>
        <taxon>Bacteria</taxon>
        <taxon>Pseudomonadati</taxon>
        <taxon>Myxococcota</taxon>
        <taxon>Myxococcia</taxon>
        <taxon>Myxococcales</taxon>
        <taxon>Cystobacterineae</taxon>
        <taxon>Myxococcaceae</taxon>
        <taxon>Myxococcus</taxon>
    </lineage>
</organism>
<evidence type="ECO:0000256" key="5">
    <source>
        <dbReference type="SAM" id="MobiDB-lite"/>
    </source>
</evidence>
<feature type="compositionally biased region" description="Low complexity" evidence="5">
    <location>
        <begin position="663"/>
        <end position="673"/>
    </location>
</feature>
<evidence type="ECO:0000313" key="7">
    <source>
        <dbReference type="EMBL" id="GEN07054.1"/>
    </source>
</evidence>
<evidence type="ECO:0000256" key="3">
    <source>
        <dbReference type="ARBA" id="ARBA00022777"/>
    </source>
</evidence>
<keyword evidence="4" id="KW-0067">ATP-binding</keyword>
<protein>
    <submittedName>
        <fullName evidence="8">Serine/threonine protein kinase</fullName>
    </submittedName>
</protein>
<feature type="domain" description="Protein kinase" evidence="6">
    <location>
        <begin position="21"/>
        <end position="296"/>
    </location>
</feature>
<dbReference type="AlphaFoldDB" id="A0A511SYS8"/>
<evidence type="ECO:0000313" key="10">
    <source>
        <dbReference type="Proteomes" id="UP000321514"/>
    </source>
</evidence>
<feature type="compositionally biased region" description="Low complexity" evidence="5">
    <location>
        <begin position="559"/>
        <end position="568"/>
    </location>
</feature>
<dbReference type="Pfam" id="PF00069">
    <property type="entry name" value="Pkinase"/>
    <property type="match status" value="1"/>
</dbReference>
<reference evidence="7 10" key="2">
    <citation type="submission" date="2019-07" db="EMBL/GenBank/DDBJ databases">
        <title>Whole genome shotgun sequence of Myxococcus fulvus NBRC 100333.</title>
        <authorList>
            <person name="Hosoyama A."/>
            <person name="Uohara A."/>
            <person name="Ohji S."/>
            <person name="Ichikawa N."/>
        </authorList>
    </citation>
    <scope>NUCLEOTIDE SEQUENCE [LARGE SCALE GENOMIC DNA]</scope>
    <source>
        <strain evidence="7 10">NBRC 100333</strain>
    </source>
</reference>
<feature type="compositionally biased region" description="Low complexity" evidence="5">
    <location>
        <begin position="437"/>
        <end position="447"/>
    </location>
</feature>
<proteinExistence type="predicted"/>
<dbReference type="OrthoDB" id="9801841at2"/>
<dbReference type="STRING" id="1334629.MFUL124B02_38010"/>
<dbReference type="Proteomes" id="UP000321514">
    <property type="component" value="Unassembled WGS sequence"/>
</dbReference>
<evidence type="ECO:0000256" key="4">
    <source>
        <dbReference type="ARBA" id="ARBA00022840"/>
    </source>
</evidence>
<feature type="region of interest" description="Disordered" evidence="5">
    <location>
        <begin position="378"/>
        <end position="412"/>
    </location>
</feature>
<feature type="region of interest" description="Disordered" evidence="5">
    <location>
        <begin position="425"/>
        <end position="578"/>
    </location>
</feature>
<evidence type="ECO:0000256" key="2">
    <source>
        <dbReference type="ARBA" id="ARBA00022741"/>
    </source>
</evidence>
<dbReference type="PANTHER" id="PTHR43289">
    <property type="entry name" value="MITOGEN-ACTIVATED PROTEIN KINASE KINASE KINASE 20-RELATED"/>
    <property type="match status" value="1"/>
</dbReference>
<evidence type="ECO:0000313" key="9">
    <source>
        <dbReference type="Proteomes" id="UP000183760"/>
    </source>
</evidence>
<keyword evidence="1" id="KW-0808">Transferase</keyword>
<dbReference type="SUPFAM" id="SSF56112">
    <property type="entry name" value="Protein kinase-like (PK-like)"/>
    <property type="match status" value="1"/>
</dbReference>
<feature type="region of interest" description="Disordered" evidence="5">
    <location>
        <begin position="594"/>
        <end position="1017"/>
    </location>
</feature>
<dbReference type="Proteomes" id="UP000183760">
    <property type="component" value="Unassembled WGS sequence"/>
</dbReference>
<dbReference type="GO" id="GO:0005524">
    <property type="term" value="F:ATP binding"/>
    <property type="evidence" value="ECO:0007669"/>
    <property type="project" value="UniProtKB-KW"/>
</dbReference>
<feature type="compositionally biased region" description="Basic and acidic residues" evidence="5">
    <location>
        <begin position="516"/>
        <end position="531"/>
    </location>
</feature>
<dbReference type="CDD" id="cd14014">
    <property type="entry name" value="STKc_PknB_like"/>
    <property type="match status" value="1"/>
</dbReference>
<dbReference type="PANTHER" id="PTHR43289:SF6">
    <property type="entry name" value="SERINE_THREONINE-PROTEIN KINASE NEKL-3"/>
    <property type="match status" value="1"/>
</dbReference>
<sequence>MNAHNPSARLRPFRPQPFGRYTLLSHLATGGMGEIYLARLEGAQGFEKLCVIKKILPQLAEDTDFVERFVGEARTLVRLSHGSIAQVLDMGLHEGEAYMALEHVDGKDLRKVAARVGDRQVPLPLTFILYVMGRVLDALAYAHRKKDDDGEDLKLVHRDISPQNILISYEGEVKVIDFGLAKSRLSAAKTNPSIILGKFLYMSPEQARHQPVDRRADLYAVGLTLYELICGKNPFDGIHPGELMSVVANPKVAPLDEVEPLTPRSVTALVAKALEVDPAQRFQTAEEFRGRLQACLMEIDPSAGPESVSRFMRELFTADFQSERRLLSSLKDVPRGGYSEVRAASPEPSEEGAPPRPSPPAGAMLPAKTIRLDGPVEALSFHPTRRSRDGGPVDDGETRPGIPMDESTRPAFPLEALEEEARVRAARLNPDTSPSLSVEVAVEVASRPPTPPPAVAPAPRPPSQTREVPLTAMPAEAIPPAPPPSRPDTRPTELELLPVGAVVGPADEQGSPYDATDPRAEPLRPFGEDPRGAVSRPATFSGGNPRPPPPPVTPPPAAVMPQRQALAPPGAPAPSSPVRSGVMVMPAVGVPSEAPASGVTTRPGPGAAIPFAGEQPASGVTTRPGPGAAMPFAGEQPASGVTTRPGPGAAMPFAGEAPASGVTTRPGPGAATAAPPPGSPSRSGAMTMPPSAAAARGGSLTSNPGVPSRSGAMSMPDAALTSNPGVTSRSGAMPAQGGALTSNPGVPSRSGAMAGQGGALTSNPGVASRSGALPAQGAALTSNPGVPSRSGALPAQGAALTSNPGVPSRSGAKVGEPGVVVSYSDASGGDADAEMPVLTPEQMGHGEPSERLEEMDTNPRASRPGRAERYEDTHPRAPRDADTDPRGPRLADMQARAAVHEDTQPRVVLDESLLRDVEGVARDDEERSGVSRPKTGSRRVRPSSPGMAPAQGRRTGVSRPVVVAVPAEEEEEDADVRVSMGSHEETRRTSVPSRPNIPVRRPSEDTRKTTVPKRGKRGSALKWVVVLGGLGALTAGGAFLMSDPQVRGMVTNQLEQLGLVAKKPEGTPSPSPVAPGAKAPVEGAAERKPGEGDAVVAEQAPVEAAPGAQAPEPAAVDAPPSAPAQDANAAKSVADDMGDDGLLAPLGTSASKAPKAPAPAPKRANTKRVRITKGVGPQTELTREWKAANAEFKRLEASRPCENLGLLCTKRNDLEGKVLTAEGEVDPELLQAVRNFRRQVQLQLESVEQ</sequence>
<evidence type="ECO:0000313" key="8">
    <source>
        <dbReference type="EMBL" id="SEU00727.1"/>
    </source>
</evidence>
<dbReference type="InterPro" id="IPR008266">
    <property type="entry name" value="Tyr_kinase_AS"/>
</dbReference>
<feature type="compositionally biased region" description="Low complexity" evidence="5">
    <location>
        <begin position="957"/>
        <end position="966"/>
    </location>
</feature>
<dbReference type="EMBL" id="FOIB01000004">
    <property type="protein sequence ID" value="SEU00727.1"/>
    <property type="molecule type" value="Genomic_DNA"/>
</dbReference>
<dbReference type="EMBL" id="BJXR01000020">
    <property type="protein sequence ID" value="GEN07054.1"/>
    <property type="molecule type" value="Genomic_DNA"/>
</dbReference>
<feature type="region of interest" description="Disordered" evidence="5">
    <location>
        <begin position="337"/>
        <end position="366"/>
    </location>
</feature>
<feature type="compositionally biased region" description="Polar residues" evidence="5">
    <location>
        <begin position="720"/>
        <end position="730"/>
    </location>
</feature>
<feature type="compositionally biased region" description="Basic and acidic residues" evidence="5">
    <location>
        <begin position="898"/>
        <end position="929"/>
    </location>
</feature>
<evidence type="ECO:0000256" key="1">
    <source>
        <dbReference type="ARBA" id="ARBA00022679"/>
    </source>
</evidence>
<feature type="compositionally biased region" description="Pro residues" evidence="5">
    <location>
        <begin position="448"/>
        <end position="462"/>
    </location>
</feature>
<keyword evidence="2" id="KW-0547">Nucleotide-binding</keyword>
<dbReference type="InterPro" id="IPR011009">
    <property type="entry name" value="Kinase-like_dom_sf"/>
</dbReference>
<dbReference type="GO" id="GO:0004674">
    <property type="term" value="F:protein serine/threonine kinase activity"/>
    <property type="evidence" value="ECO:0007669"/>
    <property type="project" value="UniProtKB-KW"/>
</dbReference>
<dbReference type="PROSITE" id="PS00109">
    <property type="entry name" value="PROTEIN_KINASE_TYR"/>
    <property type="match status" value="1"/>
</dbReference>
<feature type="compositionally biased region" description="Pro residues" evidence="5">
    <location>
        <begin position="545"/>
        <end position="558"/>
    </location>
</feature>
<dbReference type="InterPro" id="IPR000719">
    <property type="entry name" value="Prot_kinase_dom"/>
</dbReference>
<dbReference type="Gene3D" id="3.30.200.20">
    <property type="entry name" value="Phosphorylase Kinase, domain 1"/>
    <property type="match status" value="1"/>
</dbReference>
<evidence type="ECO:0000259" key="6">
    <source>
        <dbReference type="PROSITE" id="PS50011"/>
    </source>
</evidence>
<dbReference type="Gene3D" id="1.10.510.10">
    <property type="entry name" value="Transferase(Phosphotransferase) domain 1"/>
    <property type="match status" value="1"/>
</dbReference>
<keyword evidence="3 8" id="KW-0418">Kinase</keyword>
<reference evidence="8 9" key="1">
    <citation type="submission" date="2016-10" db="EMBL/GenBank/DDBJ databases">
        <authorList>
            <person name="Varghese N."/>
            <person name="Submissions S."/>
        </authorList>
    </citation>
    <scope>NUCLEOTIDE SEQUENCE [LARGE SCALE GENOMIC DNA]</scope>
    <source>
        <strain evidence="8 9">DSM 16525</strain>
    </source>
</reference>
<gene>
    <name evidence="7" type="ORF">MFU01_20910</name>
    <name evidence="8" type="ORF">SAMN05443572_104320</name>
</gene>
<accession>A0A511SYS8</accession>
<name>A0A511SYS8_MYXFU</name>
<comment type="caution">
    <text evidence="7">The sequence shown here is derived from an EMBL/GenBank/DDBJ whole genome shotgun (WGS) entry which is preliminary data.</text>
</comment>
<feature type="compositionally biased region" description="Low complexity" evidence="5">
    <location>
        <begin position="1094"/>
        <end position="1130"/>
    </location>
</feature>
<dbReference type="RefSeq" id="WP_074953568.1">
    <property type="nucleotide sequence ID" value="NZ_BJXR01000020.1"/>
</dbReference>
<dbReference type="PROSITE" id="PS50011">
    <property type="entry name" value="PROTEIN_KINASE_DOM"/>
    <property type="match status" value="1"/>
</dbReference>
<keyword evidence="8" id="KW-0723">Serine/threonine-protein kinase</keyword>
<keyword evidence="9" id="KW-1185">Reference proteome</keyword>
<feature type="compositionally biased region" description="Basic and acidic residues" evidence="5">
    <location>
        <begin position="865"/>
        <end position="889"/>
    </location>
</feature>